<feature type="transmembrane region" description="Helical" evidence="1">
    <location>
        <begin position="121"/>
        <end position="141"/>
    </location>
</feature>
<dbReference type="Proteomes" id="UP000519126">
    <property type="component" value="Unassembled WGS sequence"/>
</dbReference>
<feature type="transmembrane region" description="Helical" evidence="1">
    <location>
        <begin position="170"/>
        <end position="186"/>
    </location>
</feature>
<feature type="transmembrane region" description="Helical" evidence="1">
    <location>
        <begin position="38"/>
        <end position="61"/>
    </location>
</feature>
<dbReference type="InterPro" id="IPR045614">
    <property type="entry name" value="DUF6136"/>
</dbReference>
<sequence>MSIISVKSKLNQYLAFISYRYLAYTFELKQLLQQLKNFGLLFLVVLGSSALGFVLLLFLGLGKIIDSADTPLYGAQMALFYLLLQSVMISAMKLAIKNSNQRMFQLTIAHPSWLHLADIKLLFISNGWLIASLLIALDLTLVQWLKVPHFIVFMCLQLGLGVVCLYKPSALVYGFILSGLFLFTPIDIPPPIYHIGFSIIFSISLLIPKVNINGRVSVRSLFGFWFCYFINHSWTLVWRMSLLLCVFMGSSTLVAERADLVNILDAVAMAFIVLFCSSLQFDCAKVYAQYRLFFNTFQKARTFYISQFIPSMLLFLATFVTYSITFERLNIILLSLGLPWCLLQVYFAQKKPAHYALVWIVFTVGLLALLN</sequence>
<dbReference type="EMBL" id="JABBCX010000003">
    <property type="protein sequence ID" value="NMF48738.1"/>
    <property type="molecule type" value="Genomic_DNA"/>
</dbReference>
<comment type="caution">
    <text evidence="2">The sequence shown here is derived from an EMBL/GenBank/DDBJ whole genome shotgun (WGS) entry which is preliminary data.</text>
</comment>
<protein>
    <submittedName>
        <fullName evidence="2">Uncharacterized protein</fullName>
    </submittedName>
</protein>
<feature type="transmembrane region" description="Helical" evidence="1">
    <location>
        <begin position="192"/>
        <end position="210"/>
    </location>
</feature>
<feature type="transmembrane region" description="Helical" evidence="1">
    <location>
        <begin position="73"/>
        <end position="96"/>
    </location>
</feature>
<feature type="transmembrane region" description="Helical" evidence="1">
    <location>
        <begin position="147"/>
        <end position="165"/>
    </location>
</feature>
<keyword evidence="1" id="KW-0812">Transmembrane</keyword>
<dbReference type="Pfam" id="PF19632">
    <property type="entry name" value="DUF6136"/>
    <property type="match status" value="1"/>
</dbReference>
<keyword evidence="1" id="KW-1133">Transmembrane helix</keyword>
<proteinExistence type="predicted"/>
<evidence type="ECO:0000313" key="2">
    <source>
        <dbReference type="EMBL" id="NMF48738.1"/>
    </source>
</evidence>
<feature type="transmembrane region" description="Helical" evidence="1">
    <location>
        <begin position="222"/>
        <end position="249"/>
    </location>
</feature>
<dbReference type="RefSeq" id="WP_170071930.1">
    <property type="nucleotide sequence ID" value="NZ_JABBCX010000003.1"/>
</dbReference>
<feature type="transmembrane region" description="Helical" evidence="1">
    <location>
        <begin position="302"/>
        <end position="324"/>
    </location>
</feature>
<evidence type="ECO:0000256" key="1">
    <source>
        <dbReference type="SAM" id="Phobius"/>
    </source>
</evidence>
<feature type="transmembrane region" description="Helical" evidence="1">
    <location>
        <begin position="330"/>
        <end position="347"/>
    </location>
</feature>
<feature type="transmembrane region" description="Helical" evidence="1">
    <location>
        <begin position="261"/>
        <end position="281"/>
    </location>
</feature>
<reference evidence="2 3" key="1">
    <citation type="submission" date="2020-04" db="EMBL/GenBank/DDBJ databases">
        <title>Genome Sequencing and Assembley of Pseudoalteromonas artica.</title>
        <authorList>
            <person name="Akerly B."/>
            <person name="Cook G."/>
        </authorList>
    </citation>
    <scope>NUCLEOTIDE SEQUENCE [LARGE SCALE GENOMIC DNA]</scope>
    <source>
        <strain evidence="2 3">NEC-BIFX-0059</strain>
    </source>
</reference>
<organism evidence="2 3">
    <name type="scientific">Pseudoalteromonas arctica</name>
    <dbReference type="NCBI Taxonomy" id="394751"/>
    <lineage>
        <taxon>Bacteria</taxon>
        <taxon>Pseudomonadati</taxon>
        <taxon>Pseudomonadota</taxon>
        <taxon>Gammaproteobacteria</taxon>
        <taxon>Alteromonadales</taxon>
        <taxon>Pseudoalteromonadaceae</taxon>
        <taxon>Pseudoalteromonas</taxon>
    </lineage>
</organism>
<feature type="transmembrane region" description="Helical" evidence="1">
    <location>
        <begin position="354"/>
        <end position="370"/>
    </location>
</feature>
<evidence type="ECO:0000313" key="3">
    <source>
        <dbReference type="Proteomes" id="UP000519126"/>
    </source>
</evidence>
<gene>
    <name evidence="2" type="ORF">HHL01_11200</name>
</gene>
<keyword evidence="1" id="KW-0472">Membrane</keyword>
<name>A0A7X9U768_9GAMM</name>
<dbReference type="AlphaFoldDB" id="A0A7X9U768"/>
<accession>A0A7X9U768</accession>